<protein>
    <submittedName>
        <fullName evidence="3">VanZ family protein</fullName>
    </submittedName>
</protein>
<feature type="transmembrane region" description="Helical" evidence="1">
    <location>
        <begin position="147"/>
        <end position="166"/>
    </location>
</feature>
<dbReference type="InterPro" id="IPR006976">
    <property type="entry name" value="VanZ-like"/>
</dbReference>
<feature type="transmembrane region" description="Helical" evidence="1">
    <location>
        <begin position="229"/>
        <end position="248"/>
    </location>
</feature>
<evidence type="ECO:0000313" key="3">
    <source>
        <dbReference type="EMBL" id="PZA14531.1"/>
    </source>
</evidence>
<gene>
    <name evidence="3" type="ORF">DNK49_21320</name>
</gene>
<feature type="transmembrane region" description="Helical" evidence="1">
    <location>
        <begin position="254"/>
        <end position="278"/>
    </location>
</feature>
<organism evidence="3 4">
    <name type="scientific">Parazoarcus communis SWub3 = DSM 12120</name>
    <dbReference type="NCBI Taxonomy" id="1121029"/>
    <lineage>
        <taxon>Bacteria</taxon>
        <taxon>Pseudomonadati</taxon>
        <taxon>Pseudomonadota</taxon>
        <taxon>Betaproteobacteria</taxon>
        <taxon>Rhodocyclales</taxon>
        <taxon>Zoogloeaceae</taxon>
        <taxon>Parazoarcus</taxon>
    </lineage>
</organism>
<sequence length="358" mass="38887">MSPHDLPRKLAIAYAILVAYACLHPFSGWRESGLPLFDYLWAPWPKYFMVEDLVFNILGYIPLGFILAAALPQHWGKLRLIVGATLLATLLSFSLETLQHYLPSRISSNIDLGANATGALIGATLAAPWGHALFARHGGLSRWRTRFIIGGHTGDAGLILIGLWLLTQLTPDNLLFGSGDIRNLLGIAPPLPFKPERFIGFEAALTASFLIAIGLFARCMMRETRHEPLIVLILLGIGAKTLAAASFFTPTDPWAWLTPGALRGLGIGLPLLALSLLLPRVVQHALAGTALLAATALINLIPENPYLNSGHSVINRGNFLNFHGLTQLVASLWPFVALAYLSALGLWRGEHLDGTRRI</sequence>
<accession>A0A323UQM0</accession>
<evidence type="ECO:0000259" key="2">
    <source>
        <dbReference type="Pfam" id="PF04892"/>
    </source>
</evidence>
<evidence type="ECO:0000256" key="1">
    <source>
        <dbReference type="SAM" id="Phobius"/>
    </source>
</evidence>
<feature type="transmembrane region" description="Helical" evidence="1">
    <location>
        <begin position="198"/>
        <end position="217"/>
    </location>
</feature>
<feature type="transmembrane region" description="Helical" evidence="1">
    <location>
        <begin position="285"/>
        <end position="302"/>
    </location>
</feature>
<feature type="domain" description="VanZ-like" evidence="2">
    <location>
        <begin position="23"/>
        <end position="126"/>
    </location>
</feature>
<evidence type="ECO:0000313" key="4">
    <source>
        <dbReference type="Proteomes" id="UP000248259"/>
    </source>
</evidence>
<keyword evidence="1" id="KW-0812">Transmembrane</keyword>
<reference evidence="3 4" key="1">
    <citation type="submission" date="2018-06" db="EMBL/GenBank/DDBJ databases">
        <title>Azoarcus communis strain SWub3 genome.</title>
        <authorList>
            <person name="Zorraquino Salvo V."/>
            <person name="Toubiana D."/>
            <person name="Blumwald E."/>
        </authorList>
    </citation>
    <scope>NUCLEOTIDE SEQUENCE [LARGE SCALE GENOMIC DNA]</scope>
    <source>
        <strain evidence="3 4">SWub3</strain>
    </source>
</reference>
<dbReference type="AlphaFoldDB" id="A0A323UQM0"/>
<proteinExistence type="predicted"/>
<dbReference type="EMBL" id="QKOE01000028">
    <property type="protein sequence ID" value="PZA14531.1"/>
    <property type="molecule type" value="Genomic_DNA"/>
</dbReference>
<feature type="transmembrane region" description="Helical" evidence="1">
    <location>
        <begin position="12"/>
        <end position="29"/>
    </location>
</feature>
<feature type="transmembrane region" description="Helical" evidence="1">
    <location>
        <begin position="78"/>
        <end position="95"/>
    </location>
</feature>
<comment type="caution">
    <text evidence="3">The sequence shown here is derived from an EMBL/GenBank/DDBJ whole genome shotgun (WGS) entry which is preliminary data.</text>
</comment>
<dbReference type="Pfam" id="PF04892">
    <property type="entry name" value="VanZ"/>
    <property type="match status" value="1"/>
</dbReference>
<keyword evidence="1" id="KW-0472">Membrane</keyword>
<keyword evidence="1" id="KW-1133">Transmembrane helix</keyword>
<name>A0A323UQM0_9RHOO</name>
<dbReference type="Proteomes" id="UP000248259">
    <property type="component" value="Unassembled WGS sequence"/>
</dbReference>
<dbReference type="OrthoDB" id="9780818at2"/>
<keyword evidence="4" id="KW-1185">Reference proteome</keyword>
<feature type="transmembrane region" description="Helical" evidence="1">
    <location>
        <begin position="322"/>
        <end position="347"/>
    </location>
</feature>
<dbReference type="RefSeq" id="WP_110529667.1">
    <property type="nucleotide sequence ID" value="NZ_QKOE01000028.1"/>
</dbReference>
<feature type="transmembrane region" description="Helical" evidence="1">
    <location>
        <begin position="115"/>
        <end position="135"/>
    </location>
</feature>
<feature type="transmembrane region" description="Helical" evidence="1">
    <location>
        <begin position="53"/>
        <end position="71"/>
    </location>
</feature>